<dbReference type="RefSeq" id="WP_061472360.1">
    <property type="nucleotide sequence ID" value="NZ_LHZU01000142.1"/>
</dbReference>
<dbReference type="InterPro" id="IPR032710">
    <property type="entry name" value="NTF2-like_dom_sf"/>
</dbReference>
<name>A0A149TX87_9PROT</name>
<evidence type="ECO:0000313" key="3">
    <source>
        <dbReference type="Proteomes" id="UP000075360"/>
    </source>
</evidence>
<dbReference type="Proteomes" id="UP000075360">
    <property type="component" value="Unassembled WGS sequence"/>
</dbReference>
<accession>A0A149TX87</accession>
<dbReference type="SUPFAM" id="SSF54427">
    <property type="entry name" value="NTF2-like"/>
    <property type="match status" value="1"/>
</dbReference>
<dbReference type="OrthoDB" id="8447813at2"/>
<sequence>MSATKHEQVIREMFSVFTDFSAKPDRLLDFMTADYRQFVDGHEMTLSDFQTHTQALRNTLSNLEIDIQHIVCAGEKAATVHVARATYLSGEQNLIKVVAFYQFRDGRICLVDELTHLLIGREKDPALGSLQ</sequence>
<dbReference type="EMBL" id="LHZU01000142">
    <property type="protein sequence ID" value="KXV57760.1"/>
    <property type="molecule type" value="Genomic_DNA"/>
</dbReference>
<gene>
    <name evidence="2" type="ORF">AD948_13415</name>
</gene>
<protein>
    <recommendedName>
        <fullName evidence="1">SnoaL-like domain-containing protein</fullName>
    </recommendedName>
</protein>
<organism evidence="2 3">
    <name type="scientific">Acetobacter senegalensis</name>
    <dbReference type="NCBI Taxonomy" id="446692"/>
    <lineage>
        <taxon>Bacteria</taxon>
        <taxon>Pseudomonadati</taxon>
        <taxon>Pseudomonadota</taxon>
        <taxon>Alphaproteobacteria</taxon>
        <taxon>Acetobacterales</taxon>
        <taxon>Acetobacteraceae</taxon>
        <taxon>Acetobacter</taxon>
    </lineage>
</organism>
<comment type="caution">
    <text evidence="2">The sequence shown here is derived from an EMBL/GenBank/DDBJ whole genome shotgun (WGS) entry which is preliminary data.</text>
</comment>
<dbReference type="Pfam" id="PF12680">
    <property type="entry name" value="SnoaL_2"/>
    <property type="match status" value="1"/>
</dbReference>
<proteinExistence type="predicted"/>
<dbReference type="AlphaFoldDB" id="A0A149TX87"/>
<feature type="domain" description="SnoaL-like" evidence="1">
    <location>
        <begin position="11"/>
        <end position="109"/>
    </location>
</feature>
<evidence type="ECO:0000313" key="2">
    <source>
        <dbReference type="EMBL" id="KXV57760.1"/>
    </source>
</evidence>
<reference evidence="2 3" key="1">
    <citation type="submission" date="2015-06" db="EMBL/GenBank/DDBJ databases">
        <title>Improved classification and identification of acetic acid bacteria using matrix-assisted laser desorption/ionization time-of-flight mass spectrometry; Gluconobacter nephelii and Gluconobacter uchimurae are later heterotypic synonyms of Gluconobacter japonicus and Gluconobacter oxydans, respectively.</title>
        <authorList>
            <person name="Li L."/>
            <person name="Cleenwerck I."/>
            <person name="De Vuyst L."/>
            <person name="Vandamme P."/>
        </authorList>
    </citation>
    <scope>NUCLEOTIDE SEQUENCE [LARGE SCALE GENOMIC DNA]</scope>
    <source>
        <strain evidence="2 3">LMG 23690</strain>
    </source>
</reference>
<evidence type="ECO:0000259" key="1">
    <source>
        <dbReference type="Pfam" id="PF12680"/>
    </source>
</evidence>
<dbReference type="PATRIC" id="fig|446692.4.peg.2015"/>
<dbReference type="Gene3D" id="3.10.450.50">
    <property type="match status" value="1"/>
</dbReference>
<dbReference type="InterPro" id="IPR037401">
    <property type="entry name" value="SnoaL-like"/>
</dbReference>